<dbReference type="InParanoid" id="A0A2H3ECL0"/>
<reference evidence="3" key="1">
    <citation type="journal article" date="2017" name="Nat. Ecol. Evol.">
        <title>Genome expansion and lineage-specific genetic innovations in the forest pathogenic fungi Armillaria.</title>
        <authorList>
            <person name="Sipos G."/>
            <person name="Prasanna A.N."/>
            <person name="Walter M.C."/>
            <person name="O'Connor E."/>
            <person name="Balint B."/>
            <person name="Krizsan K."/>
            <person name="Kiss B."/>
            <person name="Hess J."/>
            <person name="Varga T."/>
            <person name="Slot J."/>
            <person name="Riley R."/>
            <person name="Boka B."/>
            <person name="Rigling D."/>
            <person name="Barry K."/>
            <person name="Lee J."/>
            <person name="Mihaltcheva S."/>
            <person name="LaButti K."/>
            <person name="Lipzen A."/>
            <person name="Waldron R."/>
            <person name="Moloney N.M."/>
            <person name="Sperisen C."/>
            <person name="Kredics L."/>
            <person name="Vagvoelgyi C."/>
            <person name="Patrignani A."/>
            <person name="Fitzpatrick D."/>
            <person name="Nagy I."/>
            <person name="Doyle S."/>
            <person name="Anderson J.B."/>
            <person name="Grigoriev I.V."/>
            <person name="Gueldener U."/>
            <person name="Muensterkoetter M."/>
            <person name="Nagy L.G."/>
        </authorList>
    </citation>
    <scope>NUCLEOTIDE SEQUENCE [LARGE SCALE GENOMIC DNA]</scope>
    <source>
        <strain evidence="3">Ar21-2</strain>
    </source>
</reference>
<sequence>QPIQKSEPSLSISDVDQEKKSPEDNNDHEVMCRGARSESNEINAEGKLNEPANCGESNSLTKCGLSLNLMAA</sequence>
<keyword evidence="3" id="KW-1185">Reference proteome</keyword>
<dbReference type="EMBL" id="KZ293649">
    <property type="protein sequence ID" value="PBK97296.1"/>
    <property type="molecule type" value="Genomic_DNA"/>
</dbReference>
<protein>
    <submittedName>
        <fullName evidence="2">Uncharacterized protein</fullName>
    </submittedName>
</protein>
<feature type="compositionally biased region" description="Basic and acidic residues" evidence="1">
    <location>
        <begin position="16"/>
        <end position="29"/>
    </location>
</feature>
<dbReference type="AlphaFoldDB" id="A0A2H3ECL0"/>
<gene>
    <name evidence="2" type="ORF">ARMGADRAFT_1009341</name>
</gene>
<feature type="compositionally biased region" description="Polar residues" evidence="1">
    <location>
        <begin position="1"/>
        <end position="14"/>
    </location>
</feature>
<feature type="non-terminal residue" evidence="2">
    <location>
        <position position="1"/>
    </location>
</feature>
<evidence type="ECO:0000313" key="3">
    <source>
        <dbReference type="Proteomes" id="UP000217790"/>
    </source>
</evidence>
<proteinExistence type="predicted"/>
<accession>A0A2H3ECL0</accession>
<feature type="region of interest" description="Disordered" evidence="1">
    <location>
        <begin position="1"/>
        <end position="29"/>
    </location>
</feature>
<organism evidence="2 3">
    <name type="scientific">Armillaria gallica</name>
    <name type="common">Bulbous honey fungus</name>
    <name type="synonym">Armillaria bulbosa</name>
    <dbReference type="NCBI Taxonomy" id="47427"/>
    <lineage>
        <taxon>Eukaryota</taxon>
        <taxon>Fungi</taxon>
        <taxon>Dikarya</taxon>
        <taxon>Basidiomycota</taxon>
        <taxon>Agaricomycotina</taxon>
        <taxon>Agaricomycetes</taxon>
        <taxon>Agaricomycetidae</taxon>
        <taxon>Agaricales</taxon>
        <taxon>Marasmiineae</taxon>
        <taxon>Physalacriaceae</taxon>
        <taxon>Armillaria</taxon>
    </lineage>
</organism>
<dbReference type="Proteomes" id="UP000217790">
    <property type="component" value="Unassembled WGS sequence"/>
</dbReference>
<name>A0A2H3ECL0_ARMGA</name>
<evidence type="ECO:0000313" key="2">
    <source>
        <dbReference type="EMBL" id="PBK97296.1"/>
    </source>
</evidence>
<evidence type="ECO:0000256" key="1">
    <source>
        <dbReference type="SAM" id="MobiDB-lite"/>
    </source>
</evidence>